<dbReference type="InterPro" id="IPR013113">
    <property type="entry name" value="SIP_FAD-bd"/>
</dbReference>
<comment type="caution">
    <text evidence="3">The sequence shown here is derived from an EMBL/GenBank/DDBJ whole genome shotgun (WGS) entry which is preliminary data.</text>
</comment>
<dbReference type="InterPro" id="IPR017927">
    <property type="entry name" value="FAD-bd_FR_type"/>
</dbReference>
<proteinExistence type="inferred from homology"/>
<accession>A0ABV5CCV8</accession>
<evidence type="ECO:0000259" key="2">
    <source>
        <dbReference type="PROSITE" id="PS51384"/>
    </source>
</evidence>
<dbReference type="Pfam" id="PF08021">
    <property type="entry name" value="FAD_binding_9"/>
    <property type="match status" value="1"/>
</dbReference>
<dbReference type="PANTHER" id="PTHR30157:SF0">
    <property type="entry name" value="NADPH-DEPENDENT FERRIC-CHELATE REDUCTASE"/>
    <property type="match status" value="1"/>
</dbReference>
<dbReference type="Proteomes" id="UP001580928">
    <property type="component" value="Unassembled WGS sequence"/>
</dbReference>
<gene>
    <name evidence="3" type="ORF">WKR92_06065</name>
</gene>
<dbReference type="CDD" id="cd06193">
    <property type="entry name" value="siderophore_interacting"/>
    <property type="match status" value="1"/>
</dbReference>
<dbReference type="Gene3D" id="2.40.30.10">
    <property type="entry name" value="Translation factors"/>
    <property type="match status" value="1"/>
</dbReference>
<name>A0ABV5CCV8_9SPHI</name>
<organism evidence="3 4">
    <name type="scientific">Albibacterium profundi</name>
    <dbReference type="NCBI Taxonomy" id="3134906"/>
    <lineage>
        <taxon>Bacteria</taxon>
        <taxon>Pseudomonadati</taxon>
        <taxon>Bacteroidota</taxon>
        <taxon>Sphingobacteriia</taxon>
        <taxon>Sphingobacteriales</taxon>
        <taxon>Sphingobacteriaceae</taxon>
        <taxon>Albibacterium</taxon>
    </lineage>
</organism>
<dbReference type="SUPFAM" id="SSF63380">
    <property type="entry name" value="Riboflavin synthase domain-like"/>
    <property type="match status" value="1"/>
</dbReference>
<evidence type="ECO:0000313" key="3">
    <source>
        <dbReference type="EMBL" id="MFB5945389.1"/>
    </source>
</evidence>
<feature type="domain" description="FAD-binding FR-type" evidence="2">
    <location>
        <begin position="9"/>
        <end position="138"/>
    </location>
</feature>
<dbReference type="EMBL" id="JBBVGT010000002">
    <property type="protein sequence ID" value="MFB5945389.1"/>
    <property type="molecule type" value="Genomic_DNA"/>
</dbReference>
<dbReference type="PROSITE" id="PS51384">
    <property type="entry name" value="FAD_FR"/>
    <property type="match status" value="1"/>
</dbReference>
<evidence type="ECO:0000313" key="4">
    <source>
        <dbReference type="Proteomes" id="UP001580928"/>
    </source>
</evidence>
<dbReference type="InterPro" id="IPR039374">
    <property type="entry name" value="SIP_fam"/>
</dbReference>
<dbReference type="InterPro" id="IPR007037">
    <property type="entry name" value="SIP_rossman_dom"/>
</dbReference>
<keyword evidence="4" id="KW-1185">Reference proteome</keyword>
<evidence type="ECO:0000256" key="1">
    <source>
        <dbReference type="ARBA" id="ARBA00035644"/>
    </source>
</evidence>
<dbReference type="RefSeq" id="WP_375556930.1">
    <property type="nucleotide sequence ID" value="NZ_JBBVGT010000002.1"/>
</dbReference>
<comment type="similarity">
    <text evidence="1">Belongs to the SIP oxidoreductase family.</text>
</comment>
<dbReference type="Gene3D" id="3.40.50.80">
    <property type="entry name" value="Nucleotide-binding domain of ferredoxin-NADP reductase (FNR) module"/>
    <property type="match status" value="1"/>
</dbReference>
<dbReference type="Pfam" id="PF04954">
    <property type="entry name" value="SIP"/>
    <property type="match status" value="1"/>
</dbReference>
<dbReference type="PANTHER" id="PTHR30157">
    <property type="entry name" value="FERRIC REDUCTASE, NADPH-DEPENDENT"/>
    <property type="match status" value="1"/>
</dbReference>
<sequence length="277" mass="30873">MNNSMNPTAQRSILTVKKKENLTPHYIRITFTGDDVPLFKDATIGKNNKIFLPPEGTKEVHFPMVDEANGDAEEIPENLKPIRRTYTHRGIDLDKGEMYVDFIAHGDSGPASAWALRAKPGDPLGIAMKLGTGPLHPPADWFLFVCDATGIPVIASILEHLPANVKGEAYIEVLNEEEELPLATEADISIHWIHNPQPGEKQVLPEVVRKANIPDHSNTSVFGYVAAEFSSVKAIRYFLRKEVGWPQSALYAYSYWKFGKSEDGSVSDRQEEKKSFS</sequence>
<protein>
    <submittedName>
        <fullName evidence="3">Siderophore-interacting protein</fullName>
    </submittedName>
</protein>
<dbReference type="InterPro" id="IPR039261">
    <property type="entry name" value="FNR_nucleotide-bd"/>
</dbReference>
<dbReference type="InterPro" id="IPR017938">
    <property type="entry name" value="Riboflavin_synthase-like_b-brl"/>
</dbReference>
<reference evidence="3 4" key="1">
    <citation type="submission" date="2024-04" db="EMBL/GenBank/DDBJ databases">
        <title>Albibacterium profundi sp. nov., isolated from sediment of the Challenger Deep of Mariana Trench.</title>
        <authorList>
            <person name="Wang Y."/>
        </authorList>
    </citation>
    <scope>NUCLEOTIDE SEQUENCE [LARGE SCALE GENOMIC DNA]</scope>
    <source>
        <strain evidence="3 4">RHL897</strain>
    </source>
</reference>